<dbReference type="Gene3D" id="3.90.320.10">
    <property type="match status" value="1"/>
</dbReference>
<comment type="caution">
    <text evidence="1">The sequence shown here is derived from an EMBL/GenBank/DDBJ whole genome shotgun (WGS) entry which is preliminary data.</text>
</comment>
<dbReference type="InterPro" id="IPR027417">
    <property type="entry name" value="P-loop_NTPase"/>
</dbReference>
<dbReference type="GO" id="GO:0001147">
    <property type="term" value="F:transcription termination site sequence-specific DNA binding"/>
    <property type="evidence" value="ECO:0007669"/>
    <property type="project" value="TreeGrafter"/>
</dbReference>
<feature type="non-terminal residue" evidence="1">
    <location>
        <position position="950"/>
    </location>
</feature>
<dbReference type="InterPro" id="IPR011604">
    <property type="entry name" value="PDDEXK-like_dom_sf"/>
</dbReference>
<keyword evidence="2" id="KW-1185">Reference proteome</keyword>
<sequence>MTKDAKSSNLPKLSVSSLASGTFYNCEKHYYLLSKPPNPVRSLEQSLKDLQLERGLTFEDRIFELHKSTMVDHTYSTDFKRVLQEAKCGTYIYQLRFTLPAEFYQQEIPDCPYRIRSFIPDFLYIHQPNNDGKKKILIIDAKSSKAMSDTHQFQVSSYAYFLNYLLSDTELEVDRQGGVWLPSDFKSPSLFRIDLMIHKIKLFYQQELVRIFQKDPAWRLVKKCMTCPFSAQCKQDAEQMEDIEDLMSNLHISHETHVDRYVQSYQDQQPTFLGRASVLVSRETDYVIYISLLVDTYSQKPFAFSLALVQEGQFGRIDFGYVHASYKELEQEVCTAYSPFVKSFVNRLARLLREMDEKQSKCLFYVYSHREKDAIYRLLYQLVSSEGQYLSLLDVERDEIVEDAMKCLVALFQDIQLLSLPDTIIFPEMESIQRTSSVGRFISIEDLLEENIALPTPGYYELPEAAKWMSKNYKGKHTLEEKDIHKCWLKGNYSDVCFKTRETKTIEKTFQERFLCLYEIMETYWKLANEYTETHGLELFPLTCSPFRWPDLISFNHPVLAKLVFFKQLESMTSCDRYRRDRISDLAIIDNNSTENHFSMSLQFISETRLSQFEVSIRFRVTGSDERINRLVCNEFQQYIIVPDTRQGIIESIKFPDILFMTSSKFQKKPIPCVNISEIDVKNRLLTITKLGTLGRPAHAYRLYVRYTDFTMPKVVDALKMIDQRTQDEDIMKLIKDPNTWANENVMDDIQFNTSSTARKLREAFNMSCSQKAIVENIFQKRLQIVWGPPGSGKTEFLSLFINWYIQCFVSCNGPKDLLIGITAFTNDAIINLLKRVEVIQRRHGLEGLFSIIFGTYRTIGSEGSDILHVKWQESITAINKLRKHQGIRVFVMGTTVYSWNNIKNKWKSFKGCDMMIIDESSQLLVPDALLAIQCLSRPHGKLIIAGDHM</sequence>
<dbReference type="InterPro" id="IPR045055">
    <property type="entry name" value="DNA2/NAM7-like"/>
</dbReference>
<evidence type="ECO:0000313" key="2">
    <source>
        <dbReference type="Proteomes" id="UP000253551"/>
    </source>
</evidence>
<protein>
    <recommendedName>
        <fullName evidence="3">DNA2/NAM7 helicase helicase domain-containing protein</fullName>
    </recommendedName>
</protein>
<name>A0A367K312_RHIST</name>
<dbReference type="PANTHER" id="PTHR10887:SF495">
    <property type="entry name" value="HELICASE SENATAXIN ISOFORM X1-RELATED"/>
    <property type="match status" value="1"/>
</dbReference>
<dbReference type="OrthoDB" id="6513042at2759"/>
<dbReference type="PANTHER" id="PTHR10887">
    <property type="entry name" value="DNA2/NAM7 HELICASE FAMILY"/>
    <property type="match status" value="1"/>
</dbReference>
<dbReference type="EMBL" id="PJQM01002296">
    <property type="protein sequence ID" value="RCH96525.1"/>
    <property type="molecule type" value="Genomic_DNA"/>
</dbReference>
<proteinExistence type="predicted"/>
<dbReference type="SUPFAM" id="SSF52540">
    <property type="entry name" value="P-loop containing nucleoside triphosphate hydrolases"/>
    <property type="match status" value="1"/>
</dbReference>
<gene>
    <name evidence="1" type="ORF">CU098_000898</name>
</gene>
<reference evidence="1 2" key="1">
    <citation type="journal article" date="2018" name="G3 (Bethesda)">
        <title>Phylogenetic and Phylogenomic Definition of Rhizopus Species.</title>
        <authorList>
            <person name="Gryganskyi A.P."/>
            <person name="Golan J."/>
            <person name="Dolatabadi S."/>
            <person name="Mondo S."/>
            <person name="Robb S."/>
            <person name="Idnurm A."/>
            <person name="Muszewska A."/>
            <person name="Steczkiewicz K."/>
            <person name="Masonjones S."/>
            <person name="Liao H.L."/>
            <person name="Gajdeczka M.T."/>
            <person name="Anike F."/>
            <person name="Vuek A."/>
            <person name="Anishchenko I.M."/>
            <person name="Voigt K."/>
            <person name="de Hoog G.S."/>
            <person name="Smith M.E."/>
            <person name="Heitman J."/>
            <person name="Vilgalys R."/>
            <person name="Stajich J.E."/>
        </authorList>
    </citation>
    <scope>NUCLEOTIDE SEQUENCE [LARGE SCALE GENOMIC DNA]</scope>
    <source>
        <strain evidence="1 2">LSU 92-RS-03</strain>
    </source>
</reference>
<evidence type="ECO:0008006" key="3">
    <source>
        <dbReference type="Google" id="ProtNLM"/>
    </source>
</evidence>
<accession>A0A367K312</accession>
<dbReference type="Gene3D" id="3.40.50.300">
    <property type="entry name" value="P-loop containing nucleotide triphosphate hydrolases"/>
    <property type="match status" value="1"/>
</dbReference>
<dbReference type="STRING" id="4846.A0A367K312"/>
<dbReference type="Pfam" id="PF13245">
    <property type="entry name" value="AAA_19"/>
    <property type="match status" value="1"/>
</dbReference>
<organism evidence="1 2">
    <name type="scientific">Rhizopus stolonifer</name>
    <name type="common">Rhizopus nigricans</name>
    <dbReference type="NCBI Taxonomy" id="4846"/>
    <lineage>
        <taxon>Eukaryota</taxon>
        <taxon>Fungi</taxon>
        <taxon>Fungi incertae sedis</taxon>
        <taxon>Mucoromycota</taxon>
        <taxon>Mucoromycotina</taxon>
        <taxon>Mucoromycetes</taxon>
        <taxon>Mucorales</taxon>
        <taxon>Mucorineae</taxon>
        <taxon>Rhizopodaceae</taxon>
        <taxon>Rhizopus</taxon>
    </lineage>
</organism>
<dbReference type="AlphaFoldDB" id="A0A367K312"/>
<dbReference type="GO" id="GO:0006369">
    <property type="term" value="P:termination of RNA polymerase II transcription"/>
    <property type="evidence" value="ECO:0007669"/>
    <property type="project" value="TreeGrafter"/>
</dbReference>
<dbReference type="Proteomes" id="UP000253551">
    <property type="component" value="Unassembled WGS sequence"/>
</dbReference>
<evidence type="ECO:0000313" key="1">
    <source>
        <dbReference type="EMBL" id="RCH96525.1"/>
    </source>
</evidence>
<dbReference type="GO" id="GO:0016604">
    <property type="term" value="C:nuclear body"/>
    <property type="evidence" value="ECO:0007669"/>
    <property type="project" value="TreeGrafter"/>
</dbReference>